<accession>A0A0F5IY94</accession>
<protein>
    <recommendedName>
        <fullName evidence="3">Fimbrillin family protein</fullName>
    </recommendedName>
</protein>
<dbReference type="EMBL" id="AQHW01000020">
    <property type="protein sequence ID" value="KKB50478.1"/>
    <property type="molecule type" value="Genomic_DNA"/>
</dbReference>
<dbReference type="RefSeq" id="WP_028729450.1">
    <property type="nucleotide sequence ID" value="NZ_KE386763.1"/>
</dbReference>
<evidence type="ECO:0008006" key="3">
    <source>
        <dbReference type="Google" id="ProtNLM"/>
    </source>
</evidence>
<dbReference type="Gene3D" id="2.60.40.2630">
    <property type="match status" value="1"/>
</dbReference>
<sequence length="342" mass="35552">MSHFYPYILSCYLLLTGCVIDIALPGEGDDPAPAPVPDGEKVAVSFSSTIDLETKSSSTKANAPVLADGVQVTVHAYSQNAVTTPTAAAVVSRNYVASGGNGSLTVTGSEGIMYLAAGSYTFYALSVNAETAPPALAAGSVSQTGQLANNTDYIYCAVNTAIISRPGETQSVSLAFHRLATRLSIQIVSESAGDDKVTAATAPKVTFAATNPAGLKIMLGATPQIEGGTPVTDQSSYTQIESTGDMTAAAGCTASYIMLPMQGKKTIPVTITFPSITFNGLVQTSKVYTLNLTTPDEGFTSGNQYNYKVNITGNDIAFQGVSVTTWTEKTGSLPNDDVTEDW</sequence>
<dbReference type="HOGENOM" id="CLU_876759_0_0_10"/>
<proteinExistence type="predicted"/>
<reference evidence="1 2" key="1">
    <citation type="submission" date="2013-04" db="EMBL/GenBank/DDBJ databases">
        <title>The Genome Sequence of Parabacteroides gordonii DSM 23371.</title>
        <authorList>
            <consortium name="The Broad Institute Genomics Platform"/>
            <person name="Earl A."/>
            <person name="Ward D."/>
            <person name="Feldgarden M."/>
            <person name="Gevers D."/>
            <person name="Martens E."/>
            <person name="Sakamoto M."/>
            <person name="Benno Y."/>
            <person name="Suzuki N."/>
            <person name="Matsunaga N."/>
            <person name="Koshihara K."/>
            <person name="Seki M."/>
            <person name="Komiya H."/>
            <person name="Walker B."/>
            <person name="Young S."/>
            <person name="Zeng Q."/>
            <person name="Gargeya S."/>
            <person name="Fitzgerald M."/>
            <person name="Haas B."/>
            <person name="Abouelleil A."/>
            <person name="Allen A.W."/>
            <person name="Alvarado L."/>
            <person name="Arachchi H.M."/>
            <person name="Berlin A.M."/>
            <person name="Chapman S.B."/>
            <person name="Gainer-Dewar J."/>
            <person name="Goldberg J."/>
            <person name="Griggs A."/>
            <person name="Gujja S."/>
            <person name="Hansen M."/>
            <person name="Howarth C."/>
            <person name="Imamovic A."/>
            <person name="Ireland A."/>
            <person name="Larimer J."/>
            <person name="McCowan C."/>
            <person name="Murphy C."/>
            <person name="Pearson M."/>
            <person name="Poon T.W."/>
            <person name="Priest M."/>
            <person name="Roberts A."/>
            <person name="Saif S."/>
            <person name="Shea T."/>
            <person name="Sisk P."/>
            <person name="Sykes S."/>
            <person name="Wortman J."/>
            <person name="Nusbaum C."/>
            <person name="Birren B."/>
        </authorList>
    </citation>
    <scope>NUCLEOTIDE SEQUENCE [LARGE SCALE GENOMIC DNA]</scope>
    <source>
        <strain evidence="1 2">MS-1</strain>
    </source>
</reference>
<evidence type="ECO:0000313" key="1">
    <source>
        <dbReference type="EMBL" id="KKB50478.1"/>
    </source>
</evidence>
<dbReference type="STRING" id="1203610.HMPREF1536_04014"/>
<gene>
    <name evidence="1" type="ORF">HMPREF1536_04014</name>
</gene>
<evidence type="ECO:0000313" key="2">
    <source>
        <dbReference type="Proteomes" id="UP000033035"/>
    </source>
</evidence>
<comment type="caution">
    <text evidence="1">The sequence shown here is derived from an EMBL/GenBank/DDBJ whole genome shotgun (WGS) entry which is preliminary data.</text>
</comment>
<keyword evidence="2" id="KW-1185">Reference proteome</keyword>
<dbReference type="PATRIC" id="fig|1203610.3.peg.4091"/>
<dbReference type="Pfam" id="PF13149">
    <property type="entry name" value="Mfa_like_1"/>
    <property type="match status" value="1"/>
</dbReference>
<organism evidence="1 2">
    <name type="scientific">Parabacteroides gordonii MS-1 = DSM 23371</name>
    <dbReference type="NCBI Taxonomy" id="1203610"/>
    <lineage>
        <taxon>Bacteria</taxon>
        <taxon>Pseudomonadati</taxon>
        <taxon>Bacteroidota</taxon>
        <taxon>Bacteroidia</taxon>
        <taxon>Bacteroidales</taxon>
        <taxon>Tannerellaceae</taxon>
        <taxon>Parabacteroides</taxon>
    </lineage>
</organism>
<dbReference type="InterPro" id="IPR025049">
    <property type="entry name" value="Mfa-like_1"/>
</dbReference>
<dbReference type="AlphaFoldDB" id="A0A0F5IY94"/>
<name>A0A0F5IY94_9BACT</name>
<dbReference type="CDD" id="cd13121">
    <property type="entry name" value="BF2867_like_C"/>
    <property type="match status" value="1"/>
</dbReference>
<dbReference type="Proteomes" id="UP000033035">
    <property type="component" value="Unassembled WGS sequence"/>
</dbReference>